<organism evidence="1 2">
    <name type="scientific">Holospora obtusa F1</name>
    <dbReference type="NCBI Taxonomy" id="1399147"/>
    <lineage>
        <taxon>Bacteria</taxon>
        <taxon>Pseudomonadati</taxon>
        <taxon>Pseudomonadota</taxon>
        <taxon>Alphaproteobacteria</taxon>
        <taxon>Holosporales</taxon>
        <taxon>Holosporaceae</taxon>
        <taxon>Holospora</taxon>
    </lineage>
</organism>
<sequence length="93" mass="10450">MLWALRTGSPFGILLWAPKNWKNTHIIFCAGQDKKGGFLKKLSVDPDYERLIIDASHIKKHLYAEKELNTKLHMDLDGPGHAGQSSGTVFDCK</sequence>
<dbReference type="AlphaFoldDB" id="W6TF18"/>
<dbReference type="EMBL" id="AWTR02000037">
    <property type="protein sequence ID" value="ETZ07534.1"/>
    <property type="molecule type" value="Genomic_DNA"/>
</dbReference>
<comment type="caution">
    <text evidence="1">The sequence shown here is derived from an EMBL/GenBank/DDBJ whole genome shotgun (WGS) entry which is preliminary data.</text>
</comment>
<reference evidence="1 2" key="1">
    <citation type="journal article" date="2014" name="FEMS Microbiol. Lett.">
        <title>Draft genome sequences of three Holospora species (Holospora obtusa, Holospora undulata, and Holospora elegans), endonuclear symbiotic bacteria of the ciliate Paramecium caudatum.</title>
        <authorList>
            <person name="Dohra H."/>
            <person name="Tanaka K."/>
            <person name="Suzuki T."/>
            <person name="Fujishima M."/>
            <person name="Suzuki H."/>
        </authorList>
    </citation>
    <scope>NUCLEOTIDE SEQUENCE [LARGE SCALE GENOMIC DNA]</scope>
    <source>
        <strain evidence="1 2">F1</strain>
    </source>
</reference>
<name>W6TF18_HOLOB</name>
<evidence type="ECO:0000313" key="2">
    <source>
        <dbReference type="Proteomes" id="UP000019112"/>
    </source>
</evidence>
<accession>W6TF18</accession>
<proteinExistence type="predicted"/>
<keyword evidence="2" id="KW-1185">Reference proteome</keyword>
<dbReference type="Proteomes" id="UP000019112">
    <property type="component" value="Unassembled WGS sequence"/>
</dbReference>
<protein>
    <submittedName>
        <fullName evidence="1">Uncharacterized protein</fullName>
    </submittedName>
</protein>
<evidence type="ECO:0000313" key="1">
    <source>
        <dbReference type="EMBL" id="ETZ07534.1"/>
    </source>
</evidence>
<dbReference type="RefSeq" id="WP_021827149.1">
    <property type="nucleotide sequence ID" value="NZ_AWTR02000037.1"/>
</dbReference>
<gene>
    <name evidence="1" type="ORF">P618_200277</name>
</gene>
<dbReference type="OrthoDB" id="32553at2"/>